<dbReference type="InterPro" id="IPR036526">
    <property type="entry name" value="C-N_Hydrolase_sf"/>
</dbReference>
<dbReference type="AlphaFoldDB" id="A0A0H2MEB4"/>
<dbReference type="CDD" id="cd07197">
    <property type="entry name" value="nitrilase"/>
    <property type="match status" value="1"/>
</dbReference>
<evidence type="ECO:0000256" key="1">
    <source>
        <dbReference type="ARBA" id="ARBA00022801"/>
    </source>
</evidence>
<keyword evidence="4" id="KW-1185">Reference proteome</keyword>
<dbReference type="Gene3D" id="3.60.110.10">
    <property type="entry name" value="Carbon-nitrogen hydrolase"/>
    <property type="match status" value="1"/>
</dbReference>
<evidence type="ECO:0000259" key="2">
    <source>
        <dbReference type="PROSITE" id="PS50263"/>
    </source>
</evidence>
<dbReference type="EMBL" id="LAQL01000007">
    <property type="protein sequence ID" value="KLN60541.1"/>
    <property type="molecule type" value="Genomic_DNA"/>
</dbReference>
<dbReference type="OrthoDB" id="9811121at2"/>
<feature type="domain" description="CN hydrolase" evidence="2">
    <location>
        <begin position="1"/>
        <end position="240"/>
    </location>
</feature>
<organism evidence="3 4">
    <name type="scientific">Kiloniella spongiae</name>
    <dbReference type="NCBI Taxonomy" id="1489064"/>
    <lineage>
        <taxon>Bacteria</taxon>
        <taxon>Pseudomonadati</taxon>
        <taxon>Pseudomonadota</taxon>
        <taxon>Alphaproteobacteria</taxon>
        <taxon>Rhodospirillales</taxon>
        <taxon>Kiloniellaceae</taxon>
        <taxon>Kiloniella</taxon>
    </lineage>
</organism>
<dbReference type="STRING" id="1489064.WH96_12630"/>
<gene>
    <name evidence="3" type="ORF">WH96_12630</name>
</gene>
<proteinExistence type="predicted"/>
<dbReference type="PROSITE" id="PS50263">
    <property type="entry name" value="CN_HYDROLASE"/>
    <property type="match status" value="1"/>
</dbReference>
<dbReference type="GO" id="GO:0050126">
    <property type="term" value="F:N-carbamoylputrescine amidase activity"/>
    <property type="evidence" value="ECO:0007669"/>
    <property type="project" value="TreeGrafter"/>
</dbReference>
<dbReference type="PATRIC" id="fig|1489064.4.peg.3850"/>
<keyword evidence="1" id="KW-0378">Hydrolase</keyword>
<dbReference type="SUPFAM" id="SSF56317">
    <property type="entry name" value="Carbon-nitrogen hydrolase"/>
    <property type="match status" value="1"/>
</dbReference>
<sequence>MKVTVCQFDNRAQKVEDSFLSLVEHVQRHNSEFVLVPEMSFSPWLAASNQPTAEAWVKAAETHEKMIARLDEFGAKAVMGTRPAVDLGRRRNRAYLWQENRDLTDFHDKWNLPDEEDYWEATWYDRGDKLFSTARYNDVRIGVTICTEMWFFEHARAYAKQKAHLLCVPRATPHGSTEKWLAGGRAAAVVSGAYCLSSNLYNPKDEGDNLGGLGWVIDPEGNVLATATPEEPFVTVEIDIDFAEKSKKTYPRYVAD</sequence>
<comment type="caution">
    <text evidence="3">The sequence shown here is derived from an EMBL/GenBank/DDBJ whole genome shotgun (WGS) entry which is preliminary data.</text>
</comment>
<protein>
    <recommendedName>
        <fullName evidence="2">CN hydrolase domain-containing protein</fullName>
    </recommendedName>
</protein>
<dbReference type="Pfam" id="PF00795">
    <property type="entry name" value="CN_hydrolase"/>
    <property type="match status" value="1"/>
</dbReference>
<dbReference type="PANTHER" id="PTHR43674">
    <property type="entry name" value="NITRILASE C965.09-RELATED"/>
    <property type="match status" value="1"/>
</dbReference>
<name>A0A0H2MEB4_9PROT</name>
<dbReference type="RefSeq" id="WP_047764507.1">
    <property type="nucleotide sequence ID" value="NZ_LAQL01000007.1"/>
</dbReference>
<dbReference type="Proteomes" id="UP000035444">
    <property type="component" value="Unassembled WGS sequence"/>
</dbReference>
<dbReference type="GO" id="GO:0033388">
    <property type="term" value="P:putrescine biosynthetic process from arginine"/>
    <property type="evidence" value="ECO:0007669"/>
    <property type="project" value="TreeGrafter"/>
</dbReference>
<accession>A0A0H2MEB4</accession>
<reference evidence="3 4" key="1">
    <citation type="submission" date="2015-03" db="EMBL/GenBank/DDBJ databases">
        <title>Genome Sequence of Kiloniella spongiae MEBiC09566, isolated from a marine sponge.</title>
        <authorList>
            <person name="Shao Z."/>
            <person name="Wang L."/>
            <person name="Li X."/>
        </authorList>
    </citation>
    <scope>NUCLEOTIDE SEQUENCE [LARGE SCALE GENOMIC DNA]</scope>
    <source>
        <strain evidence="3 4">MEBiC09566</strain>
    </source>
</reference>
<evidence type="ECO:0000313" key="3">
    <source>
        <dbReference type="EMBL" id="KLN60541.1"/>
    </source>
</evidence>
<dbReference type="InterPro" id="IPR003010">
    <property type="entry name" value="C-N_Hydrolase"/>
</dbReference>
<evidence type="ECO:0000313" key="4">
    <source>
        <dbReference type="Proteomes" id="UP000035444"/>
    </source>
</evidence>
<dbReference type="PANTHER" id="PTHR43674:SF2">
    <property type="entry name" value="BETA-UREIDOPROPIONASE"/>
    <property type="match status" value="1"/>
</dbReference>
<dbReference type="InterPro" id="IPR050345">
    <property type="entry name" value="Aliph_Amidase/BUP"/>
</dbReference>